<dbReference type="InterPro" id="IPR036259">
    <property type="entry name" value="MFS_trans_sf"/>
</dbReference>
<name>B4NF43_DROWI</name>
<dbReference type="HOGENOM" id="CLU_001265_46_15_1"/>
<feature type="transmembrane region" description="Helical" evidence="7">
    <location>
        <begin position="331"/>
        <end position="350"/>
    </location>
</feature>
<organism evidence="9 10">
    <name type="scientific">Drosophila willistoni</name>
    <name type="common">Fruit fly</name>
    <dbReference type="NCBI Taxonomy" id="7260"/>
    <lineage>
        <taxon>Eukaryota</taxon>
        <taxon>Metazoa</taxon>
        <taxon>Ecdysozoa</taxon>
        <taxon>Arthropoda</taxon>
        <taxon>Hexapoda</taxon>
        <taxon>Insecta</taxon>
        <taxon>Pterygota</taxon>
        <taxon>Neoptera</taxon>
        <taxon>Endopterygota</taxon>
        <taxon>Diptera</taxon>
        <taxon>Brachycera</taxon>
        <taxon>Muscomorpha</taxon>
        <taxon>Ephydroidea</taxon>
        <taxon>Drosophilidae</taxon>
        <taxon>Drosophila</taxon>
        <taxon>Sophophora</taxon>
    </lineage>
</organism>
<reference evidence="9 10" key="1">
    <citation type="journal article" date="2007" name="Nature">
        <title>Evolution of genes and genomes on the Drosophila phylogeny.</title>
        <authorList>
            <consortium name="Drosophila 12 Genomes Consortium"/>
            <person name="Clark A.G."/>
            <person name="Eisen M.B."/>
            <person name="Smith D.R."/>
            <person name="Bergman C.M."/>
            <person name="Oliver B."/>
            <person name="Markow T.A."/>
            <person name="Kaufman T.C."/>
            <person name="Kellis M."/>
            <person name="Gelbart W."/>
            <person name="Iyer V.N."/>
            <person name="Pollard D.A."/>
            <person name="Sackton T.B."/>
            <person name="Larracuente A.M."/>
            <person name="Singh N.D."/>
            <person name="Abad J.P."/>
            <person name="Abt D.N."/>
            <person name="Adryan B."/>
            <person name="Aguade M."/>
            <person name="Akashi H."/>
            <person name="Anderson W.W."/>
            <person name="Aquadro C.F."/>
            <person name="Ardell D.H."/>
            <person name="Arguello R."/>
            <person name="Artieri C.G."/>
            <person name="Barbash D.A."/>
            <person name="Barker D."/>
            <person name="Barsanti P."/>
            <person name="Batterham P."/>
            <person name="Batzoglou S."/>
            <person name="Begun D."/>
            <person name="Bhutkar A."/>
            <person name="Blanco E."/>
            <person name="Bosak S.A."/>
            <person name="Bradley R.K."/>
            <person name="Brand A.D."/>
            <person name="Brent M.R."/>
            <person name="Brooks A.N."/>
            <person name="Brown R.H."/>
            <person name="Butlin R.K."/>
            <person name="Caggese C."/>
            <person name="Calvi B.R."/>
            <person name="Bernardo de Carvalho A."/>
            <person name="Caspi A."/>
            <person name="Castrezana S."/>
            <person name="Celniker S.E."/>
            <person name="Chang J.L."/>
            <person name="Chapple C."/>
            <person name="Chatterji S."/>
            <person name="Chinwalla A."/>
            <person name="Civetta A."/>
            <person name="Clifton S.W."/>
            <person name="Comeron J.M."/>
            <person name="Costello J.C."/>
            <person name="Coyne J.A."/>
            <person name="Daub J."/>
            <person name="David R.G."/>
            <person name="Delcher A.L."/>
            <person name="Delehaunty K."/>
            <person name="Do C.B."/>
            <person name="Ebling H."/>
            <person name="Edwards K."/>
            <person name="Eickbush T."/>
            <person name="Evans J.D."/>
            <person name="Filipski A."/>
            <person name="Findeiss S."/>
            <person name="Freyhult E."/>
            <person name="Fulton L."/>
            <person name="Fulton R."/>
            <person name="Garcia A.C."/>
            <person name="Gardiner A."/>
            <person name="Garfield D.A."/>
            <person name="Garvin B.E."/>
            <person name="Gibson G."/>
            <person name="Gilbert D."/>
            <person name="Gnerre S."/>
            <person name="Godfrey J."/>
            <person name="Good R."/>
            <person name="Gotea V."/>
            <person name="Gravely B."/>
            <person name="Greenberg A.J."/>
            <person name="Griffiths-Jones S."/>
            <person name="Gross S."/>
            <person name="Guigo R."/>
            <person name="Gustafson E.A."/>
            <person name="Haerty W."/>
            <person name="Hahn M.W."/>
            <person name="Halligan D.L."/>
            <person name="Halpern A.L."/>
            <person name="Halter G.M."/>
            <person name="Han M.V."/>
            <person name="Heger A."/>
            <person name="Hillier L."/>
            <person name="Hinrichs A.S."/>
            <person name="Holmes I."/>
            <person name="Hoskins R.A."/>
            <person name="Hubisz M.J."/>
            <person name="Hultmark D."/>
            <person name="Huntley M.A."/>
            <person name="Jaffe D.B."/>
            <person name="Jagadeeshan S."/>
            <person name="Jeck W.R."/>
            <person name="Johnson J."/>
            <person name="Jones C.D."/>
            <person name="Jordan W.C."/>
            <person name="Karpen G.H."/>
            <person name="Kataoka E."/>
            <person name="Keightley P.D."/>
            <person name="Kheradpour P."/>
            <person name="Kirkness E.F."/>
            <person name="Koerich L.B."/>
            <person name="Kristiansen K."/>
            <person name="Kudrna D."/>
            <person name="Kulathinal R.J."/>
            <person name="Kumar S."/>
            <person name="Kwok R."/>
            <person name="Lander E."/>
            <person name="Langley C.H."/>
            <person name="Lapoint R."/>
            <person name="Lazzaro B.P."/>
            <person name="Lee S.J."/>
            <person name="Levesque L."/>
            <person name="Li R."/>
            <person name="Lin C.F."/>
            <person name="Lin M.F."/>
            <person name="Lindblad-Toh K."/>
            <person name="Llopart A."/>
            <person name="Long M."/>
            <person name="Low L."/>
            <person name="Lozovsky E."/>
            <person name="Lu J."/>
            <person name="Luo M."/>
            <person name="Machado C.A."/>
            <person name="Makalowski W."/>
            <person name="Marzo M."/>
            <person name="Matsuda M."/>
            <person name="Matzkin L."/>
            <person name="McAllister B."/>
            <person name="McBride C.S."/>
            <person name="McKernan B."/>
            <person name="McKernan K."/>
            <person name="Mendez-Lago M."/>
            <person name="Minx P."/>
            <person name="Mollenhauer M.U."/>
            <person name="Montooth K."/>
            <person name="Mount S.M."/>
            <person name="Mu X."/>
            <person name="Myers E."/>
            <person name="Negre B."/>
            <person name="Newfeld S."/>
            <person name="Nielsen R."/>
            <person name="Noor M.A."/>
            <person name="O'Grady P."/>
            <person name="Pachter L."/>
            <person name="Papaceit M."/>
            <person name="Parisi M.J."/>
            <person name="Parisi M."/>
            <person name="Parts L."/>
            <person name="Pedersen J.S."/>
            <person name="Pesole G."/>
            <person name="Phillippy A.M."/>
            <person name="Ponting C.P."/>
            <person name="Pop M."/>
            <person name="Porcelli D."/>
            <person name="Powell J.R."/>
            <person name="Prohaska S."/>
            <person name="Pruitt K."/>
            <person name="Puig M."/>
            <person name="Quesneville H."/>
            <person name="Ram K.R."/>
            <person name="Rand D."/>
            <person name="Rasmussen M.D."/>
            <person name="Reed L.K."/>
            <person name="Reenan R."/>
            <person name="Reily A."/>
            <person name="Remington K.A."/>
            <person name="Rieger T.T."/>
            <person name="Ritchie M.G."/>
            <person name="Robin C."/>
            <person name="Rogers Y.H."/>
            <person name="Rohde C."/>
            <person name="Rozas J."/>
            <person name="Rubenfield M.J."/>
            <person name="Ruiz A."/>
            <person name="Russo S."/>
            <person name="Salzberg S.L."/>
            <person name="Sanchez-Gracia A."/>
            <person name="Saranga D.J."/>
            <person name="Sato H."/>
            <person name="Schaeffer S.W."/>
            <person name="Schatz M.C."/>
            <person name="Schlenke T."/>
            <person name="Schwartz R."/>
            <person name="Segarra C."/>
            <person name="Singh R.S."/>
            <person name="Sirot L."/>
            <person name="Sirota M."/>
            <person name="Sisneros N.B."/>
            <person name="Smith C.D."/>
            <person name="Smith T.F."/>
            <person name="Spieth J."/>
            <person name="Stage D.E."/>
            <person name="Stark A."/>
            <person name="Stephan W."/>
            <person name="Strausberg R.L."/>
            <person name="Strempel S."/>
            <person name="Sturgill D."/>
            <person name="Sutton G."/>
            <person name="Sutton G.G."/>
            <person name="Tao W."/>
            <person name="Teichmann S."/>
            <person name="Tobari Y.N."/>
            <person name="Tomimura Y."/>
            <person name="Tsolas J.M."/>
            <person name="Valente V.L."/>
            <person name="Venter E."/>
            <person name="Venter J.C."/>
            <person name="Vicario S."/>
            <person name="Vieira F.G."/>
            <person name="Vilella A.J."/>
            <person name="Villasante A."/>
            <person name="Walenz B."/>
            <person name="Wang J."/>
            <person name="Wasserman M."/>
            <person name="Watts T."/>
            <person name="Wilson D."/>
            <person name="Wilson R.K."/>
            <person name="Wing R.A."/>
            <person name="Wolfner M.F."/>
            <person name="Wong A."/>
            <person name="Wong G.K."/>
            <person name="Wu C.I."/>
            <person name="Wu G."/>
            <person name="Yamamoto D."/>
            <person name="Yang H.P."/>
            <person name="Yang S.P."/>
            <person name="Yorke J.A."/>
            <person name="Yoshida K."/>
            <person name="Zdobnov E."/>
            <person name="Zhang P."/>
            <person name="Zhang Y."/>
            <person name="Zimin A.V."/>
            <person name="Baldwin J."/>
            <person name="Abdouelleil A."/>
            <person name="Abdulkadir J."/>
            <person name="Abebe A."/>
            <person name="Abera B."/>
            <person name="Abreu J."/>
            <person name="Acer S.C."/>
            <person name="Aftuck L."/>
            <person name="Alexander A."/>
            <person name="An P."/>
            <person name="Anderson E."/>
            <person name="Anderson S."/>
            <person name="Arachi H."/>
            <person name="Azer M."/>
            <person name="Bachantsang P."/>
            <person name="Barry A."/>
            <person name="Bayul T."/>
            <person name="Berlin A."/>
            <person name="Bessette D."/>
            <person name="Bloom T."/>
            <person name="Blye J."/>
            <person name="Boguslavskiy L."/>
            <person name="Bonnet C."/>
            <person name="Boukhgalter B."/>
            <person name="Bourzgui I."/>
            <person name="Brown A."/>
            <person name="Cahill P."/>
            <person name="Channer S."/>
            <person name="Cheshatsang Y."/>
            <person name="Chuda L."/>
            <person name="Citroen M."/>
            <person name="Collymore A."/>
            <person name="Cooke P."/>
            <person name="Costello M."/>
            <person name="D'Aco K."/>
            <person name="Daza R."/>
            <person name="De Haan G."/>
            <person name="DeGray S."/>
            <person name="DeMaso C."/>
            <person name="Dhargay N."/>
            <person name="Dooley K."/>
            <person name="Dooley E."/>
            <person name="Doricent M."/>
            <person name="Dorje P."/>
            <person name="Dorjee K."/>
            <person name="Dupes A."/>
            <person name="Elong R."/>
            <person name="Falk J."/>
            <person name="Farina A."/>
            <person name="Faro S."/>
            <person name="Ferguson D."/>
            <person name="Fisher S."/>
            <person name="Foley C.D."/>
            <person name="Franke A."/>
            <person name="Friedrich D."/>
            <person name="Gadbois L."/>
            <person name="Gearin G."/>
            <person name="Gearin C.R."/>
            <person name="Giannoukos G."/>
            <person name="Goode T."/>
            <person name="Graham J."/>
            <person name="Grandbois E."/>
            <person name="Grewal S."/>
            <person name="Gyaltsen K."/>
            <person name="Hafez N."/>
            <person name="Hagos B."/>
            <person name="Hall J."/>
            <person name="Henson C."/>
            <person name="Hollinger A."/>
            <person name="Honan T."/>
            <person name="Huard M.D."/>
            <person name="Hughes L."/>
            <person name="Hurhula B."/>
            <person name="Husby M.E."/>
            <person name="Kamat A."/>
            <person name="Kanga B."/>
            <person name="Kashin S."/>
            <person name="Khazanovich D."/>
            <person name="Kisner P."/>
            <person name="Lance K."/>
            <person name="Lara M."/>
            <person name="Lee W."/>
            <person name="Lennon N."/>
            <person name="Letendre F."/>
            <person name="LeVine R."/>
            <person name="Lipovsky A."/>
            <person name="Liu X."/>
            <person name="Liu J."/>
            <person name="Liu S."/>
            <person name="Lokyitsang T."/>
            <person name="Lokyitsang Y."/>
            <person name="Lubonja R."/>
            <person name="Lui A."/>
            <person name="MacDonald P."/>
            <person name="Magnisalis V."/>
            <person name="Maru K."/>
            <person name="Matthews C."/>
            <person name="McCusker W."/>
            <person name="McDonough S."/>
            <person name="Mehta T."/>
            <person name="Meldrim J."/>
            <person name="Meneus L."/>
            <person name="Mihai O."/>
            <person name="Mihalev A."/>
            <person name="Mihova T."/>
            <person name="Mittelman R."/>
            <person name="Mlenga V."/>
            <person name="Montmayeur A."/>
            <person name="Mulrain L."/>
            <person name="Navidi A."/>
            <person name="Naylor J."/>
            <person name="Negash T."/>
            <person name="Nguyen T."/>
            <person name="Nguyen N."/>
            <person name="Nicol R."/>
            <person name="Norbu C."/>
            <person name="Norbu N."/>
            <person name="Novod N."/>
            <person name="O'Neill B."/>
            <person name="Osman S."/>
            <person name="Markiewicz E."/>
            <person name="Oyono O.L."/>
            <person name="Patti C."/>
            <person name="Phunkhang P."/>
            <person name="Pierre F."/>
            <person name="Priest M."/>
            <person name="Raghuraman S."/>
            <person name="Rege F."/>
            <person name="Reyes R."/>
            <person name="Rise C."/>
            <person name="Rogov P."/>
            <person name="Ross K."/>
            <person name="Ryan E."/>
            <person name="Settipalli S."/>
            <person name="Shea T."/>
            <person name="Sherpa N."/>
            <person name="Shi L."/>
            <person name="Shih D."/>
            <person name="Sparrow T."/>
            <person name="Spaulding J."/>
            <person name="Stalker J."/>
            <person name="Stange-Thomann N."/>
            <person name="Stavropoulos S."/>
            <person name="Stone C."/>
            <person name="Strader C."/>
            <person name="Tesfaye S."/>
            <person name="Thomson T."/>
            <person name="Thoulutsang Y."/>
            <person name="Thoulutsang D."/>
            <person name="Topham K."/>
            <person name="Topping I."/>
            <person name="Tsamla T."/>
            <person name="Vassiliev H."/>
            <person name="Vo A."/>
            <person name="Wangchuk T."/>
            <person name="Wangdi T."/>
            <person name="Weiand M."/>
            <person name="Wilkinson J."/>
            <person name="Wilson A."/>
            <person name="Yadav S."/>
            <person name="Young G."/>
            <person name="Yu Q."/>
            <person name="Zembek L."/>
            <person name="Zhong D."/>
            <person name="Zimmer A."/>
            <person name="Zwirko Z."/>
            <person name="Jaffe D.B."/>
            <person name="Alvarez P."/>
            <person name="Brockman W."/>
            <person name="Butler J."/>
            <person name="Chin C."/>
            <person name="Gnerre S."/>
            <person name="Grabherr M."/>
            <person name="Kleber M."/>
            <person name="Mauceli E."/>
            <person name="MacCallum I."/>
        </authorList>
    </citation>
    <scope>NUCLEOTIDE SEQUENCE [LARGE SCALE GENOMIC DNA]</scope>
    <source>
        <strain evidence="10">Tucson 14030-0811.24</strain>
    </source>
</reference>
<dbReference type="InterPro" id="IPR020846">
    <property type="entry name" value="MFS_dom"/>
</dbReference>
<feature type="transmembrane region" description="Helical" evidence="7">
    <location>
        <begin position="116"/>
        <end position="138"/>
    </location>
</feature>
<evidence type="ECO:0000256" key="7">
    <source>
        <dbReference type="SAM" id="Phobius"/>
    </source>
</evidence>
<comment type="similarity">
    <text evidence="2">Belongs to the major facilitator superfamily.</text>
</comment>
<keyword evidence="5 7" id="KW-1133">Transmembrane helix</keyword>
<dbReference type="SUPFAM" id="SSF103473">
    <property type="entry name" value="MFS general substrate transporter"/>
    <property type="match status" value="1"/>
</dbReference>
<feature type="transmembrane region" description="Helical" evidence="7">
    <location>
        <begin position="83"/>
        <end position="104"/>
    </location>
</feature>
<dbReference type="GO" id="GO:0022857">
    <property type="term" value="F:transmembrane transporter activity"/>
    <property type="evidence" value="ECO:0007669"/>
    <property type="project" value="InterPro"/>
</dbReference>
<protein>
    <recommendedName>
        <fullName evidence="8">Major facilitator superfamily (MFS) profile domain-containing protein</fullName>
    </recommendedName>
</protein>
<keyword evidence="6 7" id="KW-0472">Membrane</keyword>
<dbReference type="KEGG" id="dwi:6649559"/>
<proteinExistence type="inferred from homology"/>
<dbReference type="Proteomes" id="UP000007798">
    <property type="component" value="Unassembled WGS sequence"/>
</dbReference>
<feature type="domain" description="Major facilitator superfamily (MFS) profile" evidence="8">
    <location>
        <begin position="1"/>
        <end position="464"/>
    </location>
</feature>
<dbReference type="InterPro" id="IPR005828">
    <property type="entry name" value="MFS_sugar_transport-like"/>
</dbReference>
<dbReference type="AlphaFoldDB" id="B4NF43"/>
<feature type="transmembrane region" description="Helical" evidence="7">
    <location>
        <begin position="58"/>
        <end position="77"/>
    </location>
</feature>
<keyword evidence="10" id="KW-1185">Reference proteome</keyword>
<dbReference type="EMBL" id="CH964251">
    <property type="protein sequence ID" value="EDW83418.2"/>
    <property type="molecule type" value="Genomic_DNA"/>
</dbReference>
<feature type="transmembrane region" description="Helical" evidence="7">
    <location>
        <begin position="158"/>
        <end position="178"/>
    </location>
</feature>
<dbReference type="PANTHER" id="PTHR23511:SF37">
    <property type="entry name" value="MAJOR FACILITATOR SUPERFAMILY (MFS) PROFILE DOMAIN-CONTAINING PROTEIN-RELATED"/>
    <property type="match status" value="1"/>
</dbReference>
<gene>
    <name evidence="9" type="primary">Dwil\GK22833</name>
    <name evidence="9" type="ORF">Dwil_GK22833</name>
</gene>
<accession>B4NF43</accession>
<dbReference type="OrthoDB" id="433512at2759"/>
<sequence length="464" mass="52097">MFTIHETMGIGIIGPASVCDMRLNLMQLATIMAAAFLGIICSSYFWGYITDKMGRRWILLRTISICNICALLSMFMVSFTSFFVMRFLTGIFVAGPSFVAVTYLSEFCNKQILARVVTHMYMFTGFAMFYCPLVASFFFTSFMDFEVDVLEMLTLRSWRFLGCTFMVPGAIAFFLLLGMPESPKFLFMIGDTQGGMAVMEWVSMKNTGHPLSPDQVAELNKFQAATEVKRQRNSVNILQTMLSDAMPLFRKPFVGFYVGSCAVMFTLGLLANGLGIWYAAMRNRINMRLGSKEDMTFCNILFTPFRDILQESEDDLVVMCNDGFKGFNDSLILGFTYILLYNVCWLLLFLVPRKAMFIVALVMSSTCGFALIFVTNYWVQLFSFIFFIALPGVLISLLGGALLEYVPTYVRAKALCISLMWCRWGAVVGAIMVGAYVDTNCEITLLTIAILPLLSASIEGFLPL</sequence>
<feature type="transmembrane region" description="Helical" evidence="7">
    <location>
        <begin position="415"/>
        <end position="437"/>
    </location>
</feature>
<dbReference type="Gene3D" id="1.20.1250.20">
    <property type="entry name" value="MFS general substrate transporter like domains"/>
    <property type="match status" value="1"/>
</dbReference>
<dbReference type="PANTHER" id="PTHR23511">
    <property type="entry name" value="SYNAPTIC VESICLE GLYCOPROTEIN 2"/>
    <property type="match status" value="1"/>
</dbReference>
<comment type="subcellular location">
    <subcellularLocation>
        <location evidence="1">Membrane</location>
        <topology evidence="1">Multi-pass membrane protein</topology>
    </subcellularLocation>
</comment>
<evidence type="ECO:0000256" key="6">
    <source>
        <dbReference type="ARBA" id="ARBA00023136"/>
    </source>
</evidence>
<feature type="transmembrane region" description="Helical" evidence="7">
    <location>
        <begin position="25"/>
        <end position="46"/>
    </location>
</feature>
<feature type="transmembrane region" description="Helical" evidence="7">
    <location>
        <begin position="357"/>
        <end position="378"/>
    </location>
</feature>
<dbReference type="PROSITE" id="PS50850">
    <property type="entry name" value="MFS"/>
    <property type="match status" value="1"/>
</dbReference>
<dbReference type="InParanoid" id="B4NF43"/>
<keyword evidence="4 7" id="KW-0812">Transmembrane</keyword>
<feature type="transmembrane region" description="Helical" evidence="7">
    <location>
        <begin position="384"/>
        <end position="403"/>
    </location>
</feature>
<evidence type="ECO:0000256" key="3">
    <source>
        <dbReference type="ARBA" id="ARBA00022448"/>
    </source>
</evidence>
<dbReference type="STRING" id="7260.B4NF43"/>
<feature type="transmembrane region" description="Helical" evidence="7">
    <location>
        <begin position="256"/>
        <end position="280"/>
    </location>
</feature>
<evidence type="ECO:0000256" key="1">
    <source>
        <dbReference type="ARBA" id="ARBA00004141"/>
    </source>
</evidence>
<evidence type="ECO:0000256" key="5">
    <source>
        <dbReference type="ARBA" id="ARBA00022989"/>
    </source>
</evidence>
<keyword evidence="3" id="KW-0813">Transport</keyword>
<evidence type="ECO:0000259" key="8">
    <source>
        <dbReference type="PROSITE" id="PS50850"/>
    </source>
</evidence>
<dbReference type="GO" id="GO:0016020">
    <property type="term" value="C:membrane"/>
    <property type="evidence" value="ECO:0007669"/>
    <property type="project" value="UniProtKB-SubCell"/>
</dbReference>
<evidence type="ECO:0000313" key="10">
    <source>
        <dbReference type="Proteomes" id="UP000007798"/>
    </source>
</evidence>
<evidence type="ECO:0000256" key="4">
    <source>
        <dbReference type="ARBA" id="ARBA00022692"/>
    </source>
</evidence>
<dbReference type="Pfam" id="PF00083">
    <property type="entry name" value="Sugar_tr"/>
    <property type="match status" value="1"/>
</dbReference>
<dbReference type="eggNOG" id="KOG0255">
    <property type="taxonomic scope" value="Eukaryota"/>
</dbReference>
<evidence type="ECO:0000256" key="2">
    <source>
        <dbReference type="ARBA" id="ARBA00008335"/>
    </source>
</evidence>
<evidence type="ECO:0000313" key="9">
    <source>
        <dbReference type="EMBL" id="EDW83418.2"/>
    </source>
</evidence>